<organism evidence="1 2">
    <name type="scientific">Limosa lapponica baueri</name>
    <dbReference type="NCBI Taxonomy" id="1758121"/>
    <lineage>
        <taxon>Eukaryota</taxon>
        <taxon>Metazoa</taxon>
        <taxon>Chordata</taxon>
        <taxon>Craniata</taxon>
        <taxon>Vertebrata</taxon>
        <taxon>Euteleostomi</taxon>
        <taxon>Archelosauria</taxon>
        <taxon>Archosauria</taxon>
        <taxon>Dinosauria</taxon>
        <taxon>Saurischia</taxon>
        <taxon>Theropoda</taxon>
        <taxon>Coelurosauria</taxon>
        <taxon>Aves</taxon>
        <taxon>Neognathae</taxon>
        <taxon>Neoaves</taxon>
        <taxon>Charadriiformes</taxon>
        <taxon>Scolopacidae</taxon>
        <taxon>Limosa</taxon>
    </lineage>
</organism>
<dbReference type="OrthoDB" id="412680at2759"/>
<gene>
    <name evidence="1" type="ORF">llap_18468</name>
</gene>
<sequence>MRIGARLPDATVVLGVQTFRPSGRGSSGRAQGEMSRFHIFTLIFTANLTNLDSLDGALSFIEDRVHRSRQRYRRHATDDDYNIEVLLGVDDSVVQFHGKEHVQKYLLTLMNIDVHDTTIIDEISAFVSLADEG</sequence>
<name>A0A2I0TBR4_LIMLA</name>
<dbReference type="EMBL" id="KZ513150">
    <property type="protein sequence ID" value="PKU31228.1"/>
    <property type="molecule type" value="Genomic_DNA"/>
</dbReference>
<dbReference type="Proteomes" id="UP000233556">
    <property type="component" value="Unassembled WGS sequence"/>
</dbReference>
<keyword evidence="2" id="KW-1185">Reference proteome</keyword>
<proteinExistence type="predicted"/>
<reference evidence="2" key="1">
    <citation type="submission" date="2017-11" db="EMBL/GenBank/DDBJ databases">
        <authorList>
            <person name="Lima N.C."/>
            <person name="Parody-Merino A.M."/>
            <person name="Battley P.F."/>
            <person name="Fidler A.E."/>
            <person name="Prosdocimi F."/>
        </authorList>
    </citation>
    <scope>NUCLEOTIDE SEQUENCE [LARGE SCALE GENOMIC DNA]</scope>
</reference>
<protein>
    <submittedName>
        <fullName evidence="1">Uncharacterized protein</fullName>
    </submittedName>
</protein>
<reference evidence="2" key="2">
    <citation type="submission" date="2017-12" db="EMBL/GenBank/DDBJ databases">
        <title>Genome sequence of the Bar-tailed Godwit (Limosa lapponica baueri).</title>
        <authorList>
            <person name="Lima N.C.B."/>
            <person name="Parody-Merino A.M."/>
            <person name="Battley P.F."/>
            <person name="Fidler A.E."/>
            <person name="Prosdocimi F."/>
        </authorList>
    </citation>
    <scope>NUCLEOTIDE SEQUENCE [LARGE SCALE GENOMIC DNA]</scope>
</reference>
<accession>A0A2I0TBR4</accession>
<evidence type="ECO:0000313" key="2">
    <source>
        <dbReference type="Proteomes" id="UP000233556"/>
    </source>
</evidence>
<dbReference type="AlphaFoldDB" id="A0A2I0TBR4"/>
<evidence type="ECO:0000313" key="1">
    <source>
        <dbReference type="EMBL" id="PKU31228.1"/>
    </source>
</evidence>